<organism evidence="3 4">
    <name type="scientific">Sugiyamaella lignohabitans</name>
    <dbReference type="NCBI Taxonomy" id="796027"/>
    <lineage>
        <taxon>Eukaryota</taxon>
        <taxon>Fungi</taxon>
        <taxon>Dikarya</taxon>
        <taxon>Ascomycota</taxon>
        <taxon>Saccharomycotina</taxon>
        <taxon>Dipodascomycetes</taxon>
        <taxon>Dipodascales</taxon>
        <taxon>Trichomonascaceae</taxon>
        <taxon>Sugiyamaella</taxon>
    </lineage>
</organism>
<feature type="region of interest" description="Disordered" evidence="2">
    <location>
        <begin position="356"/>
        <end position="394"/>
    </location>
</feature>
<dbReference type="AlphaFoldDB" id="A0A167DAU3"/>
<accession>A0A167DAU3</accession>
<evidence type="ECO:0000256" key="2">
    <source>
        <dbReference type="SAM" id="MobiDB-lite"/>
    </source>
</evidence>
<dbReference type="InterPro" id="IPR006384">
    <property type="entry name" value="HAD_hydro_PyrdxlP_Pase-like"/>
</dbReference>
<gene>
    <name evidence="3" type="ORF">AWJ20_958</name>
</gene>
<dbReference type="Gene3D" id="3.90.1470.20">
    <property type="match status" value="1"/>
</dbReference>
<feature type="compositionally biased region" description="Polar residues" evidence="2">
    <location>
        <begin position="383"/>
        <end position="394"/>
    </location>
</feature>
<dbReference type="EMBL" id="CP014501">
    <property type="protein sequence ID" value="ANB12691.1"/>
    <property type="molecule type" value="Genomic_DNA"/>
</dbReference>
<name>A0A167DAU3_9ASCO</name>
<dbReference type="Gene3D" id="3.40.50.1000">
    <property type="entry name" value="HAD superfamily/HAD-like"/>
    <property type="match status" value="1"/>
</dbReference>
<keyword evidence="4" id="KW-1185">Reference proteome</keyword>
<dbReference type="GeneID" id="30038047"/>
<dbReference type="OrthoDB" id="2342176at2759"/>
<feature type="region of interest" description="Disordered" evidence="2">
    <location>
        <begin position="259"/>
        <end position="293"/>
    </location>
</feature>
<sequence>MSNPPVPVILSDLAIPKPSIPSIASLKQRHKPIAIFSDFDGTIFHQDTGHILFDNHGCGPEKREYLDGAIGKELSFRKASEIMWGSLNVTLEDALVTLKKNLVIDKDFRAFFAYCQEHDIPFSVISAGIKPLLRAALDEFLGTELSSQINIVSNDGEISADGSSWKPIWRHDSELGHDKAKSVIEFRESVTGVQPLIVFIGDGVSDLAAASQADIIFARRGLKFEEYCIEHRFPYVPYDSFADILVDIRALVRGNEYHDPNGTVSPSEVNSPSSVSINEEAGVAPSAPPAPSAAVNATSAAAAAGAIGTSNTPPPPHATPTSALSGIPSHFTQPATTTPLDPIKFAAKESYFATHDERLATTDASVPNTEEEPPRPQYIRNHSIGTPPSTAVGK</sequence>
<feature type="compositionally biased region" description="Low complexity" evidence="2">
    <location>
        <begin position="264"/>
        <end position="285"/>
    </location>
</feature>
<dbReference type="RefSeq" id="XP_018735168.1">
    <property type="nucleotide sequence ID" value="XM_018882928.1"/>
</dbReference>
<dbReference type="InterPro" id="IPR023214">
    <property type="entry name" value="HAD_sf"/>
</dbReference>
<dbReference type="NCBIfam" id="TIGR01488">
    <property type="entry name" value="HAD-SF-IB"/>
    <property type="match status" value="1"/>
</dbReference>
<dbReference type="NCBIfam" id="TIGR01489">
    <property type="entry name" value="DKMTPPase-SF"/>
    <property type="match status" value="1"/>
</dbReference>
<dbReference type="InterPro" id="IPR036412">
    <property type="entry name" value="HAD-like_sf"/>
</dbReference>
<dbReference type="GO" id="GO:0016791">
    <property type="term" value="F:phosphatase activity"/>
    <property type="evidence" value="ECO:0007669"/>
    <property type="project" value="InterPro"/>
</dbReference>
<dbReference type="PANTHER" id="PTHR28181">
    <property type="entry name" value="UPF0655 PROTEIN YCR015C"/>
    <property type="match status" value="1"/>
</dbReference>
<dbReference type="InterPro" id="IPR050849">
    <property type="entry name" value="HAD-like_hydrolase_phosphatase"/>
</dbReference>
<proteinExistence type="predicted"/>
<reference evidence="3 4" key="1">
    <citation type="submission" date="2016-02" db="EMBL/GenBank/DDBJ databases">
        <title>Complete genome sequence and transcriptome regulation of the pentose utilising yeast Sugiyamaella lignohabitans.</title>
        <authorList>
            <person name="Bellasio M."/>
            <person name="Peymann A."/>
            <person name="Valli M."/>
            <person name="Sipitzky M."/>
            <person name="Graf A."/>
            <person name="Sauer M."/>
            <person name="Marx H."/>
            <person name="Mattanovich D."/>
        </authorList>
    </citation>
    <scope>NUCLEOTIDE SEQUENCE [LARGE SCALE GENOMIC DNA]</scope>
    <source>
        <strain evidence="3 4">CBS 10342</strain>
    </source>
</reference>
<dbReference type="KEGG" id="slb:AWJ20_958"/>
<dbReference type="SUPFAM" id="SSF56784">
    <property type="entry name" value="HAD-like"/>
    <property type="match status" value="1"/>
</dbReference>
<dbReference type="Pfam" id="PF12710">
    <property type="entry name" value="HAD"/>
    <property type="match status" value="1"/>
</dbReference>
<feature type="region of interest" description="Disordered" evidence="2">
    <location>
        <begin position="306"/>
        <end position="338"/>
    </location>
</feature>
<dbReference type="Proteomes" id="UP000189580">
    <property type="component" value="Chromosome a"/>
</dbReference>
<keyword evidence="1" id="KW-0378">Hydrolase</keyword>
<evidence type="ECO:0000313" key="3">
    <source>
        <dbReference type="EMBL" id="ANB12691.1"/>
    </source>
</evidence>
<evidence type="ECO:0000313" key="4">
    <source>
        <dbReference type="Proteomes" id="UP000189580"/>
    </source>
</evidence>
<evidence type="ECO:0000256" key="1">
    <source>
        <dbReference type="ARBA" id="ARBA00022801"/>
    </source>
</evidence>
<protein>
    <submittedName>
        <fullName evidence="3">Uncharacterized protein</fullName>
    </submittedName>
</protein>
<dbReference type="PANTHER" id="PTHR28181:SF2">
    <property type="entry name" value="PHOSPHORIC MONOESTER HYDROLASE"/>
    <property type="match status" value="1"/>
</dbReference>